<dbReference type="Proteomes" id="UP000636458">
    <property type="component" value="Unassembled WGS sequence"/>
</dbReference>
<keyword evidence="4" id="KW-1185">Reference proteome</keyword>
<feature type="transmembrane region" description="Helical" evidence="1">
    <location>
        <begin position="20"/>
        <end position="43"/>
    </location>
</feature>
<keyword evidence="1" id="KW-1133">Transmembrane helix</keyword>
<comment type="caution">
    <text evidence="3">The sequence shown here is derived from an EMBL/GenBank/DDBJ whole genome shotgun (WGS) entry which is preliminary data.</text>
</comment>
<dbReference type="EMBL" id="JAEPES010000001">
    <property type="protein sequence ID" value="MBK4346397.1"/>
    <property type="molecule type" value="Genomic_DNA"/>
</dbReference>
<feature type="domain" description="SAF" evidence="2">
    <location>
        <begin position="47"/>
        <end position="110"/>
    </location>
</feature>
<dbReference type="InterPro" id="IPR013974">
    <property type="entry name" value="SAF"/>
</dbReference>
<evidence type="ECO:0000256" key="1">
    <source>
        <dbReference type="SAM" id="Phobius"/>
    </source>
</evidence>
<accession>A0A934VX11</accession>
<sequence>MAIDNAGSGGRAPRRWWFDVRFAIGLGLVALSVAGVFVVVSAADHTVLVYVARTALSPGDRLSGGDLVRQSVQLGEASSRYLGIRDVPASGLIVTRAVAEGELVPASAVGTSASRRLASVVVPVRQQLAKAIDAGEQVDLWAAEQTDDRDFGAPSVLVPAAQVVRVIAADGIIADGGAGSVEVLVPRAKVARVLEAVANDDAISLVPAGAVAKG</sequence>
<dbReference type="SMART" id="SM00858">
    <property type="entry name" value="SAF"/>
    <property type="match status" value="1"/>
</dbReference>
<evidence type="ECO:0000313" key="3">
    <source>
        <dbReference type="EMBL" id="MBK4346397.1"/>
    </source>
</evidence>
<dbReference type="AlphaFoldDB" id="A0A934VX11"/>
<evidence type="ECO:0000313" key="4">
    <source>
        <dbReference type="Proteomes" id="UP000636458"/>
    </source>
</evidence>
<proteinExistence type="predicted"/>
<evidence type="ECO:0000259" key="2">
    <source>
        <dbReference type="SMART" id="SM00858"/>
    </source>
</evidence>
<dbReference type="RefSeq" id="WP_200554731.1">
    <property type="nucleotide sequence ID" value="NZ_JAEPES010000001.1"/>
</dbReference>
<reference evidence="3" key="1">
    <citation type="submission" date="2021-01" db="EMBL/GenBank/DDBJ databases">
        <title>Lacisediminihabitans sp. nov. strain G11-30, isolated from Antarctic Soil.</title>
        <authorList>
            <person name="Li J."/>
        </authorList>
    </citation>
    <scope>NUCLEOTIDE SEQUENCE</scope>
    <source>
        <strain evidence="3">G11-30</strain>
    </source>
</reference>
<keyword evidence="1" id="KW-0472">Membrane</keyword>
<organism evidence="3 4">
    <name type="scientific">Lacisediminihabitans changchengi</name>
    <dbReference type="NCBI Taxonomy" id="2787634"/>
    <lineage>
        <taxon>Bacteria</taxon>
        <taxon>Bacillati</taxon>
        <taxon>Actinomycetota</taxon>
        <taxon>Actinomycetes</taxon>
        <taxon>Micrococcales</taxon>
        <taxon>Microbacteriaceae</taxon>
        <taxon>Lacisediminihabitans</taxon>
    </lineage>
</organism>
<gene>
    <name evidence="3" type="ORF">IV501_02010</name>
</gene>
<name>A0A934VX11_9MICO</name>
<protein>
    <recommendedName>
        <fullName evidence="2">SAF domain-containing protein</fullName>
    </recommendedName>
</protein>
<keyword evidence="1" id="KW-0812">Transmembrane</keyword>